<evidence type="ECO:0000313" key="1">
    <source>
        <dbReference type="EMBL" id="KAJ2981513.1"/>
    </source>
</evidence>
<accession>A0ACC1NT46</accession>
<organism evidence="1 2">
    <name type="scientific">Zarea fungicola</name>
    <dbReference type="NCBI Taxonomy" id="93591"/>
    <lineage>
        <taxon>Eukaryota</taxon>
        <taxon>Fungi</taxon>
        <taxon>Dikarya</taxon>
        <taxon>Ascomycota</taxon>
        <taxon>Pezizomycotina</taxon>
        <taxon>Sordariomycetes</taxon>
        <taxon>Hypocreomycetidae</taxon>
        <taxon>Hypocreales</taxon>
        <taxon>Cordycipitaceae</taxon>
        <taxon>Zarea</taxon>
    </lineage>
</organism>
<protein>
    <submittedName>
        <fullName evidence="1">Uncharacterized protein</fullName>
    </submittedName>
</protein>
<proteinExistence type="predicted"/>
<reference evidence="1" key="1">
    <citation type="submission" date="2022-08" db="EMBL/GenBank/DDBJ databases">
        <title>Genome Sequence of Lecanicillium fungicola.</title>
        <authorList>
            <person name="Buettner E."/>
        </authorList>
    </citation>
    <scope>NUCLEOTIDE SEQUENCE</scope>
    <source>
        <strain evidence="1">Babe33</strain>
    </source>
</reference>
<name>A0ACC1NT46_9HYPO</name>
<evidence type="ECO:0000313" key="2">
    <source>
        <dbReference type="Proteomes" id="UP001143910"/>
    </source>
</evidence>
<sequence length="370" mass="42142">MESLDLPLLYLISDVMSELKHHVPVDEKPFAEYLILKSLKGSCKDNVRKRLGDIGADFPPSFLDSLDRLAHAIGPQCKSERNSGSETKDGLPGGTTVSSYESRQVCHRSNTTLAPWDEMSSHPRKQTQQKRTRSDADSIESRRKRRKRSPSEDRWRHDLYSEGSISQDSDYSSSTDEDSFRRRSRASRSREPSQTTKETERSQSPYHQVSSPGRNSPQHSPTQNTEVDDKPQLFKIYRGHVRGVTDYGAFIRLHGVHGQVDGLLHISRMINSFVRHPSEILKHSQQVWVKVKEVHGHRAELSMVEVDQHTGKDLKPQQPQQQQQNSSRKADDALERAKMYSRMNSDMILSRDFSAMTSGTERPASPTTSY</sequence>
<gene>
    <name evidence="1" type="ORF">NQ176_g1976</name>
</gene>
<dbReference type="EMBL" id="JANJQO010000126">
    <property type="protein sequence ID" value="KAJ2981513.1"/>
    <property type="molecule type" value="Genomic_DNA"/>
</dbReference>
<dbReference type="Proteomes" id="UP001143910">
    <property type="component" value="Unassembled WGS sequence"/>
</dbReference>
<comment type="caution">
    <text evidence="1">The sequence shown here is derived from an EMBL/GenBank/DDBJ whole genome shotgun (WGS) entry which is preliminary data.</text>
</comment>
<keyword evidence="2" id="KW-1185">Reference proteome</keyword>